<proteinExistence type="predicted"/>
<gene>
    <name evidence="1" type="ORF">IO89_06160</name>
</gene>
<organism evidence="1 2">
    <name type="scientific">Epilithonimonas lactis</name>
    <dbReference type="NCBI Taxonomy" id="421072"/>
    <lineage>
        <taxon>Bacteria</taxon>
        <taxon>Pseudomonadati</taxon>
        <taxon>Bacteroidota</taxon>
        <taxon>Flavobacteriia</taxon>
        <taxon>Flavobacteriales</taxon>
        <taxon>Weeksellaceae</taxon>
        <taxon>Chryseobacterium group</taxon>
        <taxon>Epilithonimonas</taxon>
    </lineage>
</organism>
<dbReference type="eggNOG" id="ENOG50329B1">
    <property type="taxonomic scope" value="Bacteria"/>
</dbReference>
<evidence type="ECO:0000313" key="1">
    <source>
        <dbReference type="EMBL" id="KFC22636.1"/>
    </source>
</evidence>
<sequence>MERTKSNLIHEKREMNKMSLDSYVLDKHNVLDNPIDKIIDDLGKKLKNNWKEHDEWRKMEQENPEKYNNLNEIAEQTGHSLEQQLYGYYIENVYIEEEITALLEVKIIYAFKHFEINLKKLIKAAYDDKNFDKNYKWESIRQYLSLKNIEIKNIKNYTEVNQLREINNAIKHSENYFENNDLKNKIPEFKNKEPSIRELYKFYKRIKKCPNVFLQSLCSKIYEDLYDFTEDKIEELADSIAIRMDFKEAKILIEKLKENY</sequence>
<protein>
    <submittedName>
        <fullName evidence="1">Uncharacterized protein</fullName>
    </submittedName>
</protein>
<dbReference type="Proteomes" id="UP000028623">
    <property type="component" value="Unassembled WGS sequence"/>
</dbReference>
<dbReference type="EMBL" id="JPLY01000002">
    <property type="protein sequence ID" value="KFC22636.1"/>
    <property type="molecule type" value="Genomic_DNA"/>
</dbReference>
<evidence type="ECO:0000313" key="2">
    <source>
        <dbReference type="Proteomes" id="UP000028623"/>
    </source>
</evidence>
<dbReference type="RefSeq" id="WP_034974602.1">
    <property type="nucleotide sequence ID" value="NZ_FOFI01000004.1"/>
</dbReference>
<dbReference type="AlphaFoldDB" id="A0A085BJJ1"/>
<name>A0A085BJJ1_9FLAO</name>
<accession>A0A085BJJ1</accession>
<reference evidence="1 2" key="1">
    <citation type="submission" date="2014-07" db="EMBL/GenBank/DDBJ databases">
        <title>Epilithonimonas lactis LMG 22401 Genome.</title>
        <authorList>
            <person name="Pipes S.E."/>
            <person name="Stropko S.J."/>
        </authorList>
    </citation>
    <scope>NUCLEOTIDE SEQUENCE [LARGE SCALE GENOMIC DNA]</scope>
    <source>
        <strain evidence="1 2">LMG 24401</strain>
    </source>
</reference>
<comment type="caution">
    <text evidence="1">The sequence shown here is derived from an EMBL/GenBank/DDBJ whole genome shotgun (WGS) entry which is preliminary data.</text>
</comment>
<keyword evidence="2" id="KW-1185">Reference proteome</keyword>
<dbReference type="OrthoDB" id="1437071at2"/>